<proteinExistence type="inferred from homology"/>
<sequence length="648" mass="71667">MRSFLQLLSLAAGLSQATATPVLSRAAGAAKNLVVFGDSYSTVGFWPGGDLPSPGSPLGNPALPGQTTANRLNWVGQLTSVLNTSSVLTYDFAVTGATVDKEIVSTYAQYCVDDQVAQYREYVANKISSAETLVAVWIGINDLGEPFWKKSAAPIEKTMDRYFELLKMLSEAGLKKFALLTVPPFADQIPAMIGQSESDLKTLRADIIAYNKALTERAATFSKSGSGIEVTVFDTKPTFDTAVKNFKEYGAKDATCYGANECLWTDTYHAGVAIHKALATNFAEGPSQHVKCPSRSNHDMQFYPSPIVITVDIMADPISTADPVALEVDEADTNTASDTDSLGSIEGSSTSSITSSILKYRQENGRTYHAYKDGQYVIPNDEQEQDRLDLQHHLFLLTFDHKLYLSPAGREGRQLHNVLDVGTGTGLWAMDFADEHPSASVIGIDLSPIQSPFVPPNLSFQVDDIEEPWTFHVKFDFIYSRMMTASIADWPGFFAKAYDNLNPGGWIELADIYPITSDDGTLAKDSATHEWVTRLLDGTKMIGRPFDGANKYKEQLEAQGFQNVQQVVFKWPQNTWPRYKKHKELGAWNLENISSGLEGLSSAVYTRVLGWTKEELDVLLAKVRREMKDRTIHSYWPIYVVYGQKPEK</sequence>
<dbReference type="EMBL" id="CABFJX010000113">
    <property type="protein sequence ID" value="VTT64393.1"/>
    <property type="molecule type" value="Genomic_DNA"/>
</dbReference>
<dbReference type="SUPFAM" id="SSF52266">
    <property type="entry name" value="SGNH hydrolase"/>
    <property type="match status" value="1"/>
</dbReference>
<comment type="caution">
    <text evidence="3">The sequence shown here is derived from an EMBL/GenBank/DDBJ whole genome shotgun (WGS) entry which is preliminary data.</text>
</comment>
<dbReference type="Pfam" id="PF13489">
    <property type="entry name" value="Methyltransf_23"/>
    <property type="match status" value="1"/>
</dbReference>
<evidence type="ECO:0000256" key="1">
    <source>
        <dbReference type="ARBA" id="ARBA00038158"/>
    </source>
</evidence>
<dbReference type="CDD" id="cd02440">
    <property type="entry name" value="AdoMet_MTases"/>
    <property type="match status" value="1"/>
</dbReference>
<evidence type="ECO:0000313" key="3">
    <source>
        <dbReference type="EMBL" id="VTT64393.1"/>
    </source>
</evidence>
<evidence type="ECO:0000313" key="4">
    <source>
        <dbReference type="Proteomes" id="UP000760494"/>
    </source>
</evidence>
<keyword evidence="2" id="KW-0732">Signal</keyword>
<reference evidence="3" key="1">
    <citation type="submission" date="2019-05" db="EMBL/GenBank/DDBJ databases">
        <authorList>
            <person name="Piombo E."/>
        </authorList>
    </citation>
    <scope>NUCLEOTIDE SEQUENCE</scope>
    <source>
        <strain evidence="3">C2S</strain>
    </source>
</reference>
<dbReference type="InterPro" id="IPR036514">
    <property type="entry name" value="SGNH_hydro_sf"/>
</dbReference>
<dbReference type="PANTHER" id="PTHR43591:SF31">
    <property type="entry name" value="LAEA-LIKE, PUTATIVE (AFU_ORTHOLOGUE AFUA_8G01930)-RELATED"/>
    <property type="match status" value="1"/>
</dbReference>
<dbReference type="SUPFAM" id="SSF53335">
    <property type="entry name" value="S-adenosyl-L-methionine-dependent methyltransferases"/>
    <property type="match status" value="1"/>
</dbReference>
<dbReference type="GO" id="GO:0008168">
    <property type="term" value="F:methyltransferase activity"/>
    <property type="evidence" value="ECO:0007669"/>
    <property type="project" value="TreeGrafter"/>
</dbReference>
<organism evidence="3 4">
    <name type="scientific">Fusarium fujikuroi</name>
    <name type="common">Bakanae and foot rot disease fungus</name>
    <name type="synonym">Gibberella fujikuroi</name>
    <dbReference type="NCBI Taxonomy" id="5127"/>
    <lineage>
        <taxon>Eukaryota</taxon>
        <taxon>Fungi</taxon>
        <taxon>Dikarya</taxon>
        <taxon>Ascomycota</taxon>
        <taxon>Pezizomycotina</taxon>
        <taxon>Sordariomycetes</taxon>
        <taxon>Hypocreomycetidae</taxon>
        <taxon>Hypocreales</taxon>
        <taxon>Nectriaceae</taxon>
        <taxon>Fusarium</taxon>
        <taxon>Fusarium fujikuroi species complex</taxon>
    </lineage>
</organism>
<dbReference type="InterPro" id="IPR029063">
    <property type="entry name" value="SAM-dependent_MTases_sf"/>
</dbReference>
<dbReference type="AlphaFoldDB" id="A0A9Q9RM93"/>
<dbReference type="Proteomes" id="UP000760494">
    <property type="component" value="Unassembled WGS sequence"/>
</dbReference>
<accession>A0A9Q9RM93</accession>
<feature type="chain" id="PRO_5040419863" evidence="2">
    <location>
        <begin position="20"/>
        <end position="648"/>
    </location>
</feature>
<name>A0A9Q9RM93_FUSFU</name>
<evidence type="ECO:0000256" key="2">
    <source>
        <dbReference type="SAM" id="SignalP"/>
    </source>
</evidence>
<gene>
    <name evidence="3" type="ORF">C2S_5403</name>
</gene>
<feature type="signal peptide" evidence="2">
    <location>
        <begin position="1"/>
        <end position="19"/>
    </location>
</feature>
<dbReference type="Gene3D" id="3.40.50.1110">
    <property type="entry name" value="SGNH hydrolase"/>
    <property type="match status" value="1"/>
</dbReference>
<dbReference type="PANTHER" id="PTHR43591">
    <property type="entry name" value="METHYLTRANSFERASE"/>
    <property type="match status" value="1"/>
</dbReference>
<protein>
    <submittedName>
        <fullName evidence="3">Uncharacterized protein</fullName>
    </submittedName>
</protein>
<dbReference type="CDD" id="cd01846">
    <property type="entry name" value="fatty_acyltransferase_like"/>
    <property type="match status" value="1"/>
</dbReference>
<comment type="similarity">
    <text evidence="1">Belongs to the methyltransferase superfamily. LaeA methyltransferase family.</text>
</comment>
<dbReference type="Gene3D" id="3.40.50.150">
    <property type="entry name" value="Vaccinia Virus protein VP39"/>
    <property type="match status" value="1"/>
</dbReference>